<evidence type="ECO:0000313" key="5">
    <source>
        <dbReference type="Proteomes" id="UP000176562"/>
    </source>
</evidence>
<dbReference type="SUPFAM" id="SSF55729">
    <property type="entry name" value="Acyl-CoA N-acyltransferases (Nat)"/>
    <property type="match status" value="1"/>
</dbReference>
<proteinExistence type="predicted"/>
<dbReference type="EMBL" id="CP017781">
    <property type="protein sequence ID" value="AOZ68379.1"/>
    <property type="molecule type" value="Genomic_DNA"/>
</dbReference>
<dbReference type="PROSITE" id="PS51186">
    <property type="entry name" value="GNAT"/>
    <property type="match status" value="1"/>
</dbReference>
<evidence type="ECO:0000259" key="3">
    <source>
        <dbReference type="PROSITE" id="PS51186"/>
    </source>
</evidence>
<evidence type="ECO:0000256" key="2">
    <source>
        <dbReference type="ARBA" id="ARBA00023315"/>
    </source>
</evidence>
<dbReference type="RefSeq" id="WP_068766144.1">
    <property type="nucleotide sequence ID" value="NZ_CP017781.1"/>
</dbReference>
<dbReference type="Gene3D" id="3.40.630.30">
    <property type="match status" value="1"/>
</dbReference>
<dbReference type="KEGG" id="rhp:LPB142_02845"/>
<accession>A0A1D9M9H6</accession>
<dbReference type="InterPro" id="IPR050680">
    <property type="entry name" value="YpeA/RimI_acetyltransf"/>
</dbReference>
<dbReference type="GO" id="GO:0016747">
    <property type="term" value="F:acyltransferase activity, transferring groups other than amino-acyl groups"/>
    <property type="evidence" value="ECO:0007669"/>
    <property type="project" value="InterPro"/>
</dbReference>
<sequence>MSREFTLRHGVAPAQRMQAAQLYWQAFGPKLGRVMGPERAALTFIERVMSENHVISASDAAGNIVGVIGYRTRSGSFVGGTRGDLRAVYGRFGAAWRALALGVLATALPPRAMIVDGLAVAEGWRGVGVGAALIEALAREARTRGFAELRLDVVGENLRARALYERLGFRVTERSESRLTQAIFDFHTAFVMVRAL</sequence>
<keyword evidence="1" id="KW-0808">Transferase</keyword>
<dbReference type="Proteomes" id="UP000176562">
    <property type="component" value="Chromosome"/>
</dbReference>
<dbReference type="InterPro" id="IPR000182">
    <property type="entry name" value="GNAT_dom"/>
</dbReference>
<protein>
    <recommendedName>
        <fullName evidence="3">N-acetyltransferase domain-containing protein</fullName>
    </recommendedName>
</protein>
<keyword evidence="2" id="KW-0012">Acyltransferase</keyword>
<evidence type="ECO:0000256" key="1">
    <source>
        <dbReference type="ARBA" id="ARBA00022679"/>
    </source>
</evidence>
<dbReference type="InterPro" id="IPR016181">
    <property type="entry name" value="Acyl_CoA_acyltransferase"/>
</dbReference>
<dbReference type="STRING" id="1850250.LPB142_02845"/>
<name>A0A1D9M9H6_9RHOB</name>
<organism evidence="4 5">
    <name type="scientific">Rhodobacter xanthinilyticus</name>
    <dbReference type="NCBI Taxonomy" id="1850250"/>
    <lineage>
        <taxon>Bacteria</taxon>
        <taxon>Pseudomonadati</taxon>
        <taxon>Pseudomonadota</taxon>
        <taxon>Alphaproteobacteria</taxon>
        <taxon>Rhodobacterales</taxon>
        <taxon>Rhodobacter group</taxon>
        <taxon>Rhodobacter</taxon>
    </lineage>
</organism>
<keyword evidence="5" id="KW-1185">Reference proteome</keyword>
<dbReference type="AlphaFoldDB" id="A0A1D9M9H6"/>
<reference evidence="4 5" key="1">
    <citation type="submission" date="2016-10" db="EMBL/GenBank/DDBJ databases">
        <title>Rhodobacter sp. LPB0142, isolated from sea water.</title>
        <authorList>
            <person name="Kim E."/>
            <person name="Yi H."/>
        </authorList>
    </citation>
    <scope>NUCLEOTIDE SEQUENCE [LARGE SCALE GENOMIC DNA]</scope>
    <source>
        <strain evidence="4 5">LPB0142</strain>
    </source>
</reference>
<gene>
    <name evidence="4" type="ORF">LPB142_02845</name>
</gene>
<dbReference type="CDD" id="cd04301">
    <property type="entry name" value="NAT_SF"/>
    <property type="match status" value="1"/>
</dbReference>
<evidence type="ECO:0000313" key="4">
    <source>
        <dbReference type="EMBL" id="AOZ68379.1"/>
    </source>
</evidence>
<feature type="domain" description="N-acetyltransferase" evidence="3">
    <location>
        <begin position="1"/>
        <end position="196"/>
    </location>
</feature>
<dbReference type="PANTHER" id="PTHR43420">
    <property type="entry name" value="ACETYLTRANSFERASE"/>
    <property type="match status" value="1"/>
</dbReference>
<dbReference type="Pfam" id="PF00583">
    <property type="entry name" value="Acetyltransf_1"/>
    <property type="match status" value="1"/>
</dbReference>